<keyword evidence="1" id="KW-0805">Transcription regulation</keyword>
<proteinExistence type="predicted"/>
<evidence type="ECO:0000256" key="3">
    <source>
        <dbReference type="ARBA" id="ARBA00023163"/>
    </source>
</evidence>
<dbReference type="Gene3D" id="1.10.357.10">
    <property type="entry name" value="Tetracycline Repressor, domain 2"/>
    <property type="match status" value="1"/>
</dbReference>
<name>A0ABW4WGQ4_9HYPH</name>
<evidence type="ECO:0000313" key="6">
    <source>
        <dbReference type="EMBL" id="MFD2055766.1"/>
    </source>
</evidence>
<dbReference type="EMBL" id="JBHUGY010000034">
    <property type="protein sequence ID" value="MFD2055766.1"/>
    <property type="molecule type" value="Genomic_DNA"/>
</dbReference>
<dbReference type="Proteomes" id="UP001597349">
    <property type="component" value="Unassembled WGS sequence"/>
</dbReference>
<evidence type="ECO:0000256" key="4">
    <source>
        <dbReference type="PROSITE-ProRule" id="PRU00335"/>
    </source>
</evidence>
<organism evidence="6 7">
    <name type="scientific">Mesorhizobium calcicola</name>
    <dbReference type="NCBI Taxonomy" id="1300310"/>
    <lineage>
        <taxon>Bacteria</taxon>
        <taxon>Pseudomonadati</taxon>
        <taxon>Pseudomonadota</taxon>
        <taxon>Alphaproteobacteria</taxon>
        <taxon>Hyphomicrobiales</taxon>
        <taxon>Phyllobacteriaceae</taxon>
        <taxon>Mesorhizobium</taxon>
    </lineage>
</organism>
<comment type="caution">
    <text evidence="6">The sequence shown here is derived from an EMBL/GenBank/DDBJ whole genome shotgun (WGS) entry which is preliminary data.</text>
</comment>
<dbReference type="PROSITE" id="PS50977">
    <property type="entry name" value="HTH_TETR_2"/>
    <property type="match status" value="1"/>
</dbReference>
<protein>
    <submittedName>
        <fullName evidence="6">TetR/AcrR family transcriptional regulator</fullName>
    </submittedName>
</protein>
<gene>
    <name evidence="6" type="ORF">ACFSQT_22695</name>
</gene>
<dbReference type="RefSeq" id="WP_379022317.1">
    <property type="nucleotide sequence ID" value="NZ_JBHUGY010000034.1"/>
</dbReference>
<dbReference type="InterPro" id="IPR036271">
    <property type="entry name" value="Tet_transcr_reg_TetR-rel_C_sf"/>
</dbReference>
<keyword evidence="3" id="KW-0804">Transcription</keyword>
<dbReference type="Pfam" id="PF00440">
    <property type="entry name" value="TetR_N"/>
    <property type="match status" value="1"/>
</dbReference>
<dbReference type="InterPro" id="IPR054156">
    <property type="entry name" value="YxaF_TetR_C"/>
</dbReference>
<keyword evidence="2 4" id="KW-0238">DNA-binding</keyword>
<feature type="DNA-binding region" description="H-T-H motif" evidence="4">
    <location>
        <begin position="27"/>
        <end position="46"/>
    </location>
</feature>
<dbReference type="PRINTS" id="PR00455">
    <property type="entry name" value="HTHTETR"/>
</dbReference>
<dbReference type="SUPFAM" id="SSF48498">
    <property type="entry name" value="Tetracyclin repressor-like, C-terminal domain"/>
    <property type="match status" value="1"/>
</dbReference>
<evidence type="ECO:0000256" key="1">
    <source>
        <dbReference type="ARBA" id="ARBA00023015"/>
    </source>
</evidence>
<evidence type="ECO:0000313" key="7">
    <source>
        <dbReference type="Proteomes" id="UP001597349"/>
    </source>
</evidence>
<reference evidence="7" key="1">
    <citation type="journal article" date="2019" name="Int. J. Syst. Evol. Microbiol.">
        <title>The Global Catalogue of Microorganisms (GCM) 10K type strain sequencing project: providing services to taxonomists for standard genome sequencing and annotation.</title>
        <authorList>
            <consortium name="The Broad Institute Genomics Platform"/>
            <consortium name="The Broad Institute Genome Sequencing Center for Infectious Disease"/>
            <person name="Wu L."/>
            <person name="Ma J."/>
        </authorList>
    </citation>
    <scope>NUCLEOTIDE SEQUENCE [LARGE SCALE GENOMIC DNA]</scope>
    <source>
        <strain evidence="7">CGMCC 1.16226</strain>
    </source>
</reference>
<dbReference type="InterPro" id="IPR001647">
    <property type="entry name" value="HTH_TetR"/>
</dbReference>
<sequence>MEDDGNRKALIRAASALLRQRGYAGVGMSDILAATGLSKGSLYYHFPGGKQQLALEATQWAECAVGRVIEHSFVEAADFVEGAKALCRAIVGLATEQGRFTGCPVLSIIQAGDEAPNLRIAGASILAGWTGQIAAHARRFGYCSPEEAADLLVMQVEGAWVLAMARQDATPFKTLERCLANTS</sequence>
<evidence type="ECO:0000256" key="2">
    <source>
        <dbReference type="ARBA" id="ARBA00023125"/>
    </source>
</evidence>
<dbReference type="PANTHER" id="PTHR47506:SF3">
    <property type="entry name" value="HTH-TYPE TRANSCRIPTIONAL REGULATOR LMRA"/>
    <property type="match status" value="1"/>
</dbReference>
<keyword evidence="7" id="KW-1185">Reference proteome</keyword>
<feature type="domain" description="HTH tetR-type" evidence="5">
    <location>
        <begin position="4"/>
        <end position="64"/>
    </location>
</feature>
<dbReference type="InterPro" id="IPR009057">
    <property type="entry name" value="Homeodomain-like_sf"/>
</dbReference>
<accession>A0ABW4WGQ4</accession>
<evidence type="ECO:0000259" key="5">
    <source>
        <dbReference type="PROSITE" id="PS50977"/>
    </source>
</evidence>
<dbReference type="PANTHER" id="PTHR47506">
    <property type="entry name" value="TRANSCRIPTIONAL REGULATORY PROTEIN"/>
    <property type="match status" value="1"/>
</dbReference>
<dbReference type="Pfam" id="PF21993">
    <property type="entry name" value="TetR_C_13_2"/>
    <property type="match status" value="1"/>
</dbReference>
<dbReference type="SUPFAM" id="SSF46689">
    <property type="entry name" value="Homeodomain-like"/>
    <property type="match status" value="1"/>
</dbReference>